<keyword evidence="2" id="KW-1185">Reference proteome</keyword>
<comment type="caution">
    <text evidence="1">The sequence shown here is derived from an EMBL/GenBank/DDBJ whole genome shotgun (WGS) entry which is preliminary data.</text>
</comment>
<evidence type="ECO:0000313" key="1">
    <source>
        <dbReference type="EMBL" id="GAA5225610.1"/>
    </source>
</evidence>
<dbReference type="EMBL" id="BAABLK010000004">
    <property type="protein sequence ID" value="GAA5225610.1"/>
    <property type="molecule type" value="Genomic_DNA"/>
</dbReference>
<dbReference type="Proteomes" id="UP001501257">
    <property type="component" value="Unassembled WGS sequence"/>
</dbReference>
<proteinExistence type="predicted"/>
<name>A0ABP9TKT7_9MICC</name>
<dbReference type="RefSeq" id="WP_210100519.1">
    <property type="nucleotide sequence ID" value="NZ_BAABLK010000004.1"/>
</dbReference>
<accession>A0ABP9TKT7</accession>
<gene>
    <name evidence="1" type="ORF">GCM10025778_01400</name>
</gene>
<reference evidence="2" key="1">
    <citation type="journal article" date="2019" name="Int. J. Syst. Evol. Microbiol.">
        <title>The Global Catalogue of Microorganisms (GCM) 10K type strain sequencing project: providing services to taxonomists for standard genome sequencing and annotation.</title>
        <authorList>
            <consortium name="The Broad Institute Genomics Platform"/>
            <consortium name="The Broad Institute Genome Sequencing Center for Infectious Disease"/>
            <person name="Wu L."/>
            <person name="Ma J."/>
        </authorList>
    </citation>
    <scope>NUCLEOTIDE SEQUENCE [LARGE SCALE GENOMIC DNA]</scope>
    <source>
        <strain evidence="2">JCM 18952</strain>
    </source>
</reference>
<evidence type="ECO:0000313" key="2">
    <source>
        <dbReference type="Proteomes" id="UP001501257"/>
    </source>
</evidence>
<organism evidence="1 2">
    <name type="scientific">Paeniglutamicibacter antarcticus</name>
    <dbReference type="NCBI Taxonomy" id="494023"/>
    <lineage>
        <taxon>Bacteria</taxon>
        <taxon>Bacillati</taxon>
        <taxon>Actinomycetota</taxon>
        <taxon>Actinomycetes</taxon>
        <taxon>Micrococcales</taxon>
        <taxon>Micrococcaceae</taxon>
        <taxon>Paeniglutamicibacter</taxon>
    </lineage>
</organism>
<sequence>MKKPLVKRTSLFLLRAALDEPTLPALGPSPHRSLVNETPTCEHCNSDTYLVYERIILLLDAARVQPPCWDVEVWCGRCESFYGILTTFVPGDHQAVRLAAENPHYVRYAAPITQLASQIRPQGLVPGYTT</sequence>
<protein>
    <submittedName>
        <fullName evidence="1">Uncharacterized protein</fullName>
    </submittedName>
</protein>